<dbReference type="PROSITE" id="PS50878">
    <property type="entry name" value="RT_POL"/>
    <property type="match status" value="1"/>
</dbReference>
<dbReference type="SUPFAM" id="SSF56672">
    <property type="entry name" value="DNA/RNA polymerases"/>
    <property type="match status" value="1"/>
</dbReference>
<organism evidence="2 3">
    <name type="scientific">Stegodyphus mimosarum</name>
    <name type="common">African social velvet spider</name>
    <dbReference type="NCBI Taxonomy" id="407821"/>
    <lineage>
        <taxon>Eukaryota</taxon>
        <taxon>Metazoa</taxon>
        <taxon>Ecdysozoa</taxon>
        <taxon>Arthropoda</taxon>
        <taxon>Chelicerata</taxon>
        <taxon>Arachnida</taxon>
        <taxon>Araneae</taxon>
        <taxon>Araneomorphae</taxon>
        <taxon>Entelegynae</taxon>
        <taxon>Eresoidea</taxon>
        <taxon>Eresidae</taxon>
        <taxon>Stegodyphus</taxon>
    </lineage>
</organism>
<dbReference type="InterPro" id="IPR043502">
    <property type="entry name" value="DNA/RNA_pol_sf"/>
</dbReference>
<keyword evidence="2" id="KW-0695">RNA-directed DNA polymerase</keyword>
<dbReference type="GO" id="GO:0003964">
    <property type="term" value="F:RNA-directed DNA polymerase activity"/>
    <property type="evidence" value="ECO:0007669"/>
    <property type="project" value="UniProtKB-KW"/>
</dbReference>
<evidence type="ECO:0000313" key="2">
    <source>
        <dbReference type="EMBL" id="KFM59463.1"/>
    </source>
</evidence>
<dbReference type="CDD" id="cd01650">
    <property type="entry name" value="RT_nLTR_like"/>
    <property type="match status" value="1"/>
</dbReference>
<dbReference type="OMA" id="NACCINL"/>
<dbReference type="EMBL" id="KK113147">
    <property type="protein sequence ID" value="KFM59463.1"/>
    <property type="molecule type" value="Genomic_DNA"/>
</dbReference>
<dbReference type="PANTHER" id="PTHR33332">
    <property type="entry name" value="REVERSE TRANSCRIPTASE DOMAIN-CONTAINING PROTEIN"/>
    <property type="match status" value="1"/>
</dbReference>
<sequence length="363" mass="41595">MLRNLPNTIICKLTSIINACFTHNYFPISWKQAKIFLLPKPGKDSSKPDGYRPISLLSSLGKIYERLILTRLEPYLPLLPDEQFGFRKNLSTTRQLVRIVEFIGAAFHNKQSVALLMLDVAKAFDRVWHEGLIFKLINMGLQRELILLIYSFLQHRTFYVIQGNEKSNIKPIRSSVPQGSILGPILYLFYISDFPKPNLNHYSLLACYADDTAIAIKSIQAKQAIAKMQQYLHSVEDWCTNWRVKINATKSQLLILNKSKKFNNLQDLLLFQEPVPIVSKAKYLGIILNSKLTWSDHIQSVKNKALGIMIRFLPVIGKYSNLSLRTKRHIYTSCIRPILCYASPAWNTATCHPCDPFGKHSQT</sequence>
<dbReference type="OrthoDB" id="10065625at2759"/>
<feature type="domain" description="Reverse transcriptase" evidence="1">
    <location>
        <begin position="19"/>
        <end position="288"/>
    </location>
</feature>
<keyword evidence="2" id="KW-0548">Nucleotidyltransferase</keyword>
<keyword evidence="3" id="KW-1185">Reference proteome</keyword>
<evidence type="ECO:0000313" key="3">
    <source>
        <dbReference type="Proteomes" id="UP000054359"/>
    </source>
</evidence>
<evidence type="ECO:0000259" key="1">
    <source>
        <dbReference type="PROSITE" id="PS50878"/>
    </source>
</evidence>
<feature type="non-terminal residue" evidence="2">
    <location>
        <position position="363"/>
    </location>
</feature>
<accession>A0A087T2X4</accession>
<dbReference type="Pfam" id="PF00078">
    <property type="entry name" value="RVT_1"/>
    <property type="match status" value="1"/>
</dbReference>
<reference evidence="2 3" key="1">
    <citation type="submission" date="2013-11" db="EMBL/GenBank/DDBJ databases">
        <title>Genome sequencing of Stegodyphus mimosarum.</title>
        <authorList>
            <person name="Bechsgaard J."/>
        </authorList>
    </citation>
    <scope>NUCLEOTIDE SEQUENCE [LARGE SCALE GENOMIC DNA]</scope>
</reference>
<proteinExistence type="predicted"/>
<name>A0A087T2X4_STEMI</name>
<dbReference type="AlphaFoldDB" id="A0A087T2X4"/>
<dbReference type="InterPro" id="IPR000477">
    <property type="entry name" value="RT_dom"/>
</dbReference>
<dbReference type="Proteomes" id="UP000054359">
    <property type="component" value="Unassembled WGS sequence"/>
</dbReference>
<keyword evidence="2" id="KW-0808">Transferase</keyword>
<dbReference type="STRING" id="407821.A0A087T2X4"/>
<gene>
    <name evidence="2" type="ORF">X975_06900</name>
</gene>
<protein>
    <submittedName>
        <fullName evidence="2">RNA-directed DNA polymerase from mobile element jockey</fullName>
    </submittedName>
</protein>